<evidence type="ECO:0000256" key="3">
    <source>
        <dbReference type="ARBA" id="ARBA00005470"/>
    </source>
</evidence>
<reference evidence="8 9" key="1">
    <citation type="submission" date="2025-04" db="UniProtKB">
        <authorList>
            <consortium name="RefSeq"/>
        </authorList>
    </citation>
    <scope>IDENTIFICATION</scope>
    <source>
        <tissue evidence="8 9">Whole body</tissue>
    </source>
</reference>
<evidence type="ECO:0000313" key="10">
    <source>
        <dbReference type="RefSeq" id="XP_025420587.1"/>
    </source>
</evidence>
<dbReference type="AlphaFoldDB" id="A0A8B8GD13"/>
<dbReference type="InterPro" id="IPR012485">
    <property type="entry name" value="CENP-I"/>
</dbReference>
<name>A0A8B8GD13_9HEMI</name>
<dbReference type="PANTHER" id="PTHR48208">
    <property type="entry name" value="CENTROMERE PROTEIN I"/>
    <property type="match status" value="1"/>
</dbReference>
<dbReference type="GeneID" id="112690729"/>
<keyword evidence="7" id="KW-1185">Reference proteome</keyword>
<evidence type="ECO:0000256" key="2">
    <source>
        <dbReference type="ARBA" id="ARBA00004584"/>
    </source>
</evidence>
<organism evidence="7 10">
    <name type="scientific">Sipha flava</name>
    <name type="common">yellow sugarcane aphid</name>
    <dbReference type="NCBI Taxonomy" id="143950"/>
    <lineage>
        <taxon>Eukaryota</taxon>
        <taxon>Metazoa</taxon>
        <taxon>Ecdysozoa</taxon>
        <taxon>Arthropoda</taxon>
        <taxon>Hexapoda</taxon>
        <taxon>Insecta</taxon>
        <taxon>Pterygota</taxon>
        <taxon>Neoptera</taxon>
        <taxon>Paraneoptera</taxon>
        <taxon>Hemiptera</taxon>
        <taxon>Sternorrhyncha</taxon>
        <taxon>Aphidomorpha</taxon>
        <taxon>Aphidoidea</taxon>
        <taxon>Aphididae</taxon>
        <taxon>Sipha</taxon>
    </lineage>
</organism>
<dbReference type="RefSeq" id="XP_025420585.1">
    <property type="nucleotide sequence ID" value="XM_025564800.1"/>
</dbReference>
<evidence type="ECO:0000256" key="1">
    <source>
        <dbReference type="ARBA" id="ARBA00004123"/>
    </source>
</evidence>
<dbReference type="Proteomes" id="UP000694846">
    <property type="component" value="Unplaced"/>
</dbReference>
<dbReference type="GO" id="GO:0000070">
    <property type="term" value="P:mitotic sister chromatid segregation"/>
    <property type="evidence" value="ECO:0007669"/>
    <property type="project" value="TreeGrafter"/>
</dbReference>
<dbReference type="PANTHER" id="PTHR48208:SF2">
    <property type="entry name" value="CENTROMERE PROTEIN I"/>
    <property type="match status" value="1"/>
</dbReference>
<dbReference type="Pfam" id="PF07778">
    <property type="entry name" value="CENP-I"/>
    <property type="match status" value="1"/>
</dbReference>
<dbReference type="RefSeq" id="XP_025420587.1">
    <property type="nucleotide sequence ID" value="XM_025564802.1"/>
</dbReference>
<evidence type="ECO:0000313" key="9">
    <source>
        <dbReference type="RefSeq" id="XP_025420586.1"/>
    </source>
</evidence>
<dbReference type="GO" id="GO:0034080">
    <property type="term" value="P:CENP-A containing chromatin assembly"/>
    <property type="evidence" value="ECO:0007669"/>
    <property type="project" value="TreeGrafter"/>
</dbReference>
<evidence type="ECO:0000256" key="5">
    <source>
        <dbReference type="ARBA" id="ARBA00023242"/>
    </source>
</evidence>
<dbReference type="RefSeq" id="XP_025420586.1">
    <property type="nucleotide sequence ID" value="XM_025564801.1"/>
</dbReference>
<keyword evidence="4" id="KW-0158">Chromosome</keyword>
<comment type="subcellular location">
    <subcellularLocation>
        <location evidence="2">Chromosome</location>
        <location evidence="2">Centromere</location>
    </subcellularLocation>
    <subcellularLocation>
        <location evidence="1">Nucleus</location>
    </subcellularLocation>
</comment>
<accession>A0A8B8GD13</accession>
<proteinExistence type="inferred from homology"/>
<dbReference type="OrthoDB" id="6347512at2759"/>
<evidence type="ECO:0000256" key="4">
    <source>
        <dbReference type="ARBA" id="ARBA00022454"/>
    </source>
</evidence>
<protein>
    <submittedName>
        <fullName evidence="8 9">Uncharacterized protein LOC112690729</fullName>
    </submittedName>
</protein>
<comment type="similarity">
    <text evidence="3">Belongs to the CENP-I/CTF3 family.</text>
</comment>
<sequence length="658" mass="77348">MDSDVFYDRNMFFTELSQSIDRKKLSTNVLFENYLNHFKDIVQHNGLVEEEMKIICQLFCTVELNLKTFKQVLLILVPENPNIPTDVCEELIVLVLSIYHENVNNMKKAECILYWLLYVVEEKLTNVDIIDKYYKILFHLCTYGNLNSPVAGIIYFLTKPEDVQNWMITCCKNIINIGKNESSMNKLLTFFENPNLILETRQKGLFDSKSKFVIQLANGLRSVKKELISKHLNSTSLQLTEYSKKNSDGFYSEIKFVNVNNKFELPRTKDLAKVIMDQSISNNSLSLLDNISGWCKLLMNTEAKLNIQQRFSNNLNNSLDQIINENNLTKKTKFLQEILEFQKFAHRGLVAVNLFIFKYIISWDGMQCAWILYELFEYLSFTSEEELKNRFLEKLFPIFITGDELICKIIIKSLTNLLCNLHLNSRLTKTDRHKILFGEQLREDVEFEIVKCLTKYISQWCSICIYHYPQEEQLKHVVYSFFEKVSVLENLKPCIWNLFTIMTPNVFYNGLMSVNIYWLNRLAKLMIRHIQIDIGRIEEMTSYSSVIKSYQMLNLYMADFYNALKAGKLFDKREEGFIFKNLKREEILKDLKYVNLNICFKMDKHIALAPYYMNTENTIEDALDLLKKEAPNVHALILLLEDNLEDNENNDLNLSPVY</sequence>
<keyword evidence="6" id="KW-0137">Centromere</keyword>
<evidence type="ECO:0000313" key="7">
    <source>
        <dbReference type="Proteomes" id="UP000694846"/>
    </source>
</evidence>
<evidence type="ECO:0000313" key="8">
    <source>
        <dbReference type="RefSeq" id="XP_025420585.1"/>
    </source>
</evidence>
<dbReference type="GO" id="GO:0005634">
    <property type="term" value="C:nucleus"/>
    <property type="evidence" value="ECO:0007669"/>
    <property type="project" value="UniProtKB-SubCell"/>
</dbReference>
<gene>
    <name evidence="8 9 10" type="primary">LOC112690729</name>
</gene>
<keyword evidence="5" id="KW-0539">Nucleus</keyword>
<evidence type="ECO:0000256" key="6">
    <source>
        <dbReference type="ARBA" id="ARBA00023328"/>
    </source>
</evidence>
<dbReference type="GO" id="GO:0000939">
    <property type="term" value="C:inner kinetochore"/>
    <property type="evidence" value="ECO:0007669"/>
    <property type="project" value="TreeGrafter"/>
</dbReference>